<comment type="caution">
    <text evidence="11">The sequence shown here is derived from an EMBL/GenBank/DDBJ whole genome shotgun (WGS) entry which is preliminary data.</text>
</comment>
<dbReference type="NCBIfam" id="TIGR00758">
    <property type="entry name" value="UDG_fam4"/>
    <property type="match status" value="1"/>
</dbReference>
<keyword evidence="8" id="KW-0411">Iron-sulfur</keyword>
<dbReference type="GO" id="GO:0003887">
    <property type="term" value="F:DNA-directed DNA polymerase activity"/>
    <property type="evidence" value="ECO:0007669"/>
    <property type="project" value="UniProtKB-EC"/>
</dbReference>
<evidence type="ECO:0000256" key="9">
    <source>
        <dbReference type="ARBA" id="ARBA00023204"/>
    </source>
</evidence>
<reference evidence="11 12" key="1">
    <citation type="submission" date="2021-03" db="EMBL/GenBank/DDBJ databases">
        <title>Sequencing the genomes of 1000 actinobacteria strains.</title>
        <authorList>
            <person name="Klenk H.-P."/>
        </authorList>
    </citation>
    <scope>NUCLEOTIDE SEQUENCE [LARGE SCALE GENOMIC DNA]</scope>
    <source>
        <strain evidence="11 12">DSM 45256</strain>
    </source>
</reference>
<evidence type="ECO:0000259" key="10">
    <source>
        <dbReference type="SMART" id="SM00986"/>
    </source>
</evidence>
<proteinExistence type="inferred from homology"/>
<feature type="domain" description="Uracil-DNA glycosylase-like" evidence="10">
    <location>
        <begin position="42"/>
        <end position="209"/>
    </location>
</feature>
<evidence type="ECO:0000256" key="5">
    <source>
        <dbReference type="ARBA" id="ARBA00022763"/>
    </source>
</evidence>
<dbReference type="RefSeq" id="WP_210026549.1">
    <property type="nucleotide sequence ID" value="NZ_JAGINU010000001.1"/>
</dbReference>
<dbReference type="Pfam" id="PF03167">
    <property type="entry name" value="UDG"/>
    <property type="match status" value="1"/>
</dbReference>
<evidence type="ECO:0000256" key="2">
    <source>
        <dbReference type="ARBA" id="ARBA00019403"/>
    </source>
</evidence>
<dbReference type="PANTHER" id="PTHR33693:SF9">
    <property type="entry name" value="TYPE-4 URACIL-DNA GLYCOSYLASE"/>
    <property type="match status" value="1"/>
</dbReference>
<evidence type="ECO:0000256" key="3">
    <source>
        <dbReference type="ARBA" id="ARBA00022485"/>
    </source>
</evidence>
<organism evidence="11 12">
    <name type="scientific">Pseudonocardia parietis</name>
    <dbReference type="NCBI Taxonomy" id="570936"/>
    <lineage>
        <taxon>Bacteria</taxon>
        <taxon>Bacillati</taxon>
        <taxon>Actinomycetota</taxon>
        <taxon>Actinomycetes</taxon>
        <taxon>Pseudonocardiales</taxon>
        <taxon>Pseudonocardiaceae</taxon>
        <taxon>Pseudonocardia</taxon>
    </lineage>
</organism>
<dbReference type="InterPro" id="IPR005273">
    <property type="entry name" value="Ura-DNA_glyco_family4"/>
</dbReference>
<comment type="similarity">
    <text evidence="1">Belongs to the uracil-DNA glycosylase (UDG) superfamily. Type 4 (UDGa) family.</text>
</comment>
<dbReference type="CDD" id="cd10030">
    <property type="entry name" value="UDG-F4_TTUDGA_SPO1dp_like"/>
    <property type="match status" value="1"/>
</dbReference>
<dbReference type="SMART" id="SM00987">
    <property type="entry name" value="UreE_C"/>
    <property type="match status" value="1"/>
</dbReference>
<dbReference type="SMART" id="SM00986">
    <property type="entry name" value="UDG"/>
    <property type="match status" value="1"/>
</dbReference>
<keyword evidence="6" id="KW-0378">Hydrolase</keyword>
<evidence type="ECO:0000313" key="12">
    <source>
        <dbReference type="Proteomes" id="UP001519295"/>
    </source>
</evidence>
<keyword evidence="12" id="KW-1185">Reference proteome</keyword>
<keyword evidence="9" id="KW-0234">DNA repair</keyword>
<keyword evidence="11" id="KW-0808">Transferase</keyword>
<dbReference type="NCBIfam" id="TIGR03914">
    <property type="entry name" value="UDG_fam_dom"/>
    <property type="match status" value="1"/>
</dbReference>
<keyword evidence="11" id="KW-0548">Nucleotidyltransferase</keyword>
<dbReference type="InterPro" id="IPR036895">
    <property type="entry name" value="Uracil-DNA_glycosylase-like_sf"/>
</dbReference>
<keyword evidence="3" id="KW-0004">4Fe-4S</keyword>
<sequence>MANQAEGAQAYLPDGGGLTALREAVDGCRGCALYRDATQAVFGAGPAAARLLLAGEQPGDVEDRRGEPFVGPAGRVLDDALEAAGIARDEVYLTNVVKHFKFTRDERGTRRLHRTPNRTEVVACRPWLDAEIREVGPEVVVFLGATAAKAVLGSQFRVTRERGRLLTLPDELGGDTTRSALATVHPSSVLRSDREQRRAAFDGLVEDLRVIAR</sequence>
<dbReference type="InterPro" id="IPR051536">
    <property type="entry name" value="UDG_Type-4/5"/>
</dbReference>
<dbReference type="Gene3D" id="3.40.470.10">
    <property type="entry name" value="Uracil-DNA glycosylase-like domain"/>
    <property type="match status" value="1"/>
</dbReference>
<evidence type="ECO:0000256" key="1">
    <source>
        <dbReference type="ARBA" id="ARBA00006521"/>
    </source>
</evidence>
<dbReference type="SUPFAM" id="SSF52141">
    <property type="entry name" value="Uracil-DNA glycosylase-like"/>
    <property type="match status" value="1"/>
</dbReference>
<keyword evidence="7" id="KW-0408">Iron</keyword>
<accession>A0ABS4VSF4</accession>
<dbReference type="InterPro" id="IPR005122">
    <property type="entry name" value="Uracil-DNA_glycosylase-like"/>
</dbReference>
<dbReference type="EMBL" id="JAGINU010000001">
    <property type="protein sequence ID" value="MBP2366489.1"/>
    <property type="molecule type" value="Genomic_DNA"/>
</dbReference>
<protein>
    <recommendedName>
        <fullName evidence="2">Type-4 uracil-DNA glycosylase</fullName>
    </recommendedName>
</protein>
<gene>
    <name evidence="11" type="ORF">JOF36_002185</name>
</gene>
<evidence type="ECO:0000256" key="8">
    <source>
        <dbReference type="ARBA" id="ARBA00023014"/>
    </source>
</evidence>
<evidence type="ECO:0000256" key="4">
    <source>
        <dbReference type="ARBA" id="ARBA00022723"/>
    </source>
</evidence>
<dbReference type="Proteomes" id="UP001519295">
    <property type="component" value="Unassembled WGS sequence"/>
</dbReference>
<evidence type="ECO:0000313" key="11">
    <source>
        <dbReference type="EMBL" id="MBP2366489.1"/>
    </source>
</evidence>
<dbReference type="PANTHER" id="PTHR33693">
    <property type="entry name" value="TYPE-5 URACIL-DNA GLYCOSYLASE"/>
    <property type="match status" value="1"/>
</dbReference>
<evidence type="ECO:0000256" key="7">
    <source>
        <dbReference type="ARBA" id="ARBA00023004"/>
    </source>
</evidence>
<evidence type="ECO:0000256" key="6">
    <source>
        <dbReference type="ARBA" id="ARBA00022801"/>
    </source>
</evidence>
<keyword evidence="4" id="KW-0479">Metal-binding</keyword>
<keyword evidence="5" id="KW-0227">DNA damage</keyword>
<name>A0ABS4VSF4_9PSEU</name>